<organism evidence="10 11">
    <name type="scientific">Trema orientale</name>
    <name type="common">Charcoal tree</name>
    <name type="synonym">Celtis orientalis</name>
    <dbReference type="NCBI Taxonomy" id="63057"/>
    <lineage>
        <taxon>Eukaryota</taxon>
        <taxon>Viridiplantae</taxon>
        <taxon>Streptophyta</taxon>
        <taxon>Embryophyta</taxon>
        <taxon>Tracheophyta</taxon>
        <taxon>Spermatophyta</taxon>
        <taxon>Magnoliopsida</taxon>
        <taxon>eudicotyledons</taxon>
        <taxon>Gunneridae</taxon>
        <taxon>Pentapetalae</taxon>
        <taxon>rosids</taxon>
        <taxon>fabids</taxon>
        <taxon>Rosales</taxon>
        <taxon>Cannabaceae</taxon>
        <taxon>Trema</taxon>
    </lineage>
</organism>
<evidence type="ECO:0000313" key="11">
    <source>
        <dbReference type="Proteomes" id="UP000237000"/>
    </source>
</evidence>
<gene>
    <name evidence="10" type="ORF">TorRG33x02_081740</name>
</gene>
<dbReference type="GO" id="GO:0015074">
    <property type="term" value="P:DNA integration"/>
    <property type="evidence" value="ECO:0007669"/>
    <property type="project" value="UniProtKB-KW"/>
</dbReference>
<keyword evidence="7" id="KW-0695">RNA-directed DNA polymerase</keyword>
<evidence type="ECO:0000256" key="2">
    <source>
        <dbReference type="ARBA" id="ARBA00022723"/>
    </source>
</evidence>
<accession>A0A2P5FDT9</accession>
<evidence type="ECO:0000256" key="9">
    <source>
        <dbReference type="ARBA" id="ARBA00023172"/>
    </source>
</evidence>
<dbReference type="GO" id="GO:0006310">
    <property type="term" value="P:DNA recombination"/>
    <property type="evidence" value="ECO:0007669"/>
    <property type="project" value="UniProtKB-KW"/>
</dbReference>
<evidence type="ECO:0000313" key="10">
    <source>
        <dbReference type="EMBL" id="PON95926.1"/>
    </source>
</evidence>
<comment type="caution">
    <text evidence="10">The sequence shown here is derived from an EMBL/GenBank/DDBJ whole genome shotgun (WGS) entry which is preliminary data.</text>
</comment>
<keyword evidence="4" id="KW-0378">Hydrolase</keyword>
<evidence type="ECO:0000256" key="1">
    <source>
        <dbReference type="ARBA" id="ARBA00022722"/>
    </source>
</evidence>
<evidence type="ECO:0000256" key="7">
    <source>
        <dbReference type="ARBA" id="ARBA00022918"/>
    </source>
</evidence>
<reference evidence="11" key="1">
    <citation type="submission" date="2016-06" db="EMBL/GenBank/DDBJ databases">
        <title>Parallel loss of symbiosis genes in relatives of nitrogen-fixing non-legume Parasponia.</title>
        <authorList>
            <person name="Van Velzen R."/>
            <person name="Holmer R."/>
            <person name="Bu F."/>
            <person name="Rutten L."/>
            <person name="Van Zeijl A."/>
            <person name="Liu W."/>
            <person name="Santuari L."/>
            <person name="Cao Q."/>
            <person name="Sharma T."/>
            <person name="Shen D."/>
            <person name="Roswanjaya Y."/>
            <person name="Wardhani T."/>
            <person name="Kalhor M.S."/>
            <person name="Jansen J."/>
            <person name="Van den Hoogen J."/>
            <person name="Gungor B."/>
            <person name="Hartog M."/>
            <person name="Hontelez J."/>
            <person name="Verver J."/>
            <person name="Yang W.-C."/>
            <person name="Schijlen E."/>
            <person name="Repin R."/>
            <person name="Schilthuizen M."/>
            <person name="Schranz E."/>
            <person name="Heidstra R."/>
            <person name="Miyata K."/>
            <person name="Fedorova E."/>
            <person name="Kohlen W."/>
            <person name="Bisseling T."/>
            <person name="Smit S."/>
            <person name="Geurts R."/>
        </authorList>
    </citation>
    <scope>NUCLEOTIDE SEQUENCE [LARGE SCALE GENOMIC DNA]</scope>
    <source>
        <strain evidence="11">cv. RG33-2</strain>
    </source>
</reference>
<dbReference type="GO" id="GO:0016787">
    <property type="term" value="F:hydrolase activity"/>
    <property type="evidence" value="ECO:0007669"/>
    <property type="project" value="UniProtKB-KW"/>
</dbReference>
<name>A0A2P5FDT9_TREOI</name>
<evidence type="ECO:0000256" key="5">
    <source>
        <dbReference type="ARBA" id="ARBA00022842"/>
    </source>
</evidence>
<keyword evidence="1" id="KW-0540">Nuclease</keyword>
<dbReference type="Proteomes" id="UP000237000">
    <property type="component" value="Unassembled WGS sequence"/>
</dbReference>
<dbReference type="GO" id="GO:0004519">
    <property type="term" value="F:endonuclease activity"/>
    <property type="evidence" value="ECO:0007669"/>
    <property type="project" value="UniProtKB-KW"/>
</dbReference>
<dbReference type="PANTHER" id="PTHR42648">
    <property type="entry name" value="TRANSPOSASE, PUTATIVE-RELATED"/>
    <property type="match status" value="1"/>
</dbReference>
<dbReference type="GO" id="GO:0003964">
    <property type="term" value="F:RNA-directed DNA polymerase activity"/>
    <property type="evidence" value="ECO:0007669"/>
    <property type="project" value="UniProtKB-KW"/>
</dbReference>
<dbReference type="PANTHER" id="PTHR42648:SF11">
    <property type="entry name" value="TRANSPOSON TY4-P GAG-POL POLYPROTEIN"/>
    <property type="match status" value="1"/>
</dbReference>
<keyword evidence="9" id="KW-0233">DNA recombination</keyword>
<evidence type="ECO:0000256" key="4">
    <source>
        <dbReference type="ARBA" id="ARBA00022801"/>
    </source>
</evidence>
<dbReference type="InterPro" id="IPR039537">
    <property type="entry name" value="Retrotran_Ty1/copia-like"/>
</dbReference>
<dbReference type="GO" id="GO:0046872">
    <property type="term" value="F:metal ion binding"/>
    <property type="evidence" value="ECO:0007669"/>
    <property type="project" value="UniProtKB-KW"/>
</dbReference>
<keyword evidence="8" id="KW-0548">Nucleotidyltransferase</keyword>
<protein>
    <submittedName>
        <fullName evidence="10">Uncharacterized protein</fullName>
    </submittedName>
</protein>
<dbReference type="EMBL" id="JXTC01000041">
    <property type="protein sequence ID" value="PON95926.1"/>
    <property type="molecule type" value="Genomic_DNA"/>
</dbReference>
<keyword evidence="8" id="KW-0239">DNA-directed DNA polymerase</keyword>
<dbReference type="GO" id="GO:0003887">
    <property type="term" value="F:DNA-directed DNA polymerase activity"/>
    <property type="evidence" value="ECO:0007669"/>
    <property type="project" value="UniProtKB-KW"/>
</dbReference>
<proteinExistence type="predicted"/>
<keyword evidence="8" id="KW-0808">Transferase</keyword>
<keyword evidence="5" id="KW-0460">Magnesium</keyword>
<keyword evidence="3" id="KW-0255">Endonuclease</keyword>
<keyword evidence="6" id="KW-0229">DNA integration</keyword>
<dbReference type="AlphaFoldDB" id="A0A2P5FDT9"/>
<evidence type="ECO:0000256" key="6">
    <source>
        <dbReference type="ARBA" id="ARBA00022908"/>
    </source>
</evidence>
<evidence type="ECO:0000256" key="8">
    <source>
        <dbReference type="ARBA" id="ARBA00022932"/>
    </source>
</evidence>
<keyword evidence="11" id="KW-1185">Reference proteome</keyword>
<keyword evidence="2" id="KW-0479">Metal-binding</keyword>
<evidence type="ECO:0000256" key="3">
    <source>
        <dbReference type="ARBA" id="ARBA00022759"/>
    </source>
</evidence>
<dbReference type="InParanoid" id="A0A2P5FDT9"/>
<dbReference type="OrthoDB" id="1935865at2759"/>
<sequence length="133" mass="15678">MELGHLHEVDISNDIDCEDCKNPVEYKYHLATHYEKAEVCLECVHVHICEPIEVVSYNKHILFITFVDEYSDFGQVYFLKKYDEVPDAFHEFDKKVRIQYDTKVKKFKIEAEHGDMDSLRDLLRPTLANLAIP</sequence>